<dbReference type="InParanoid" id="H3ATI7"/>
<dbReference type="Ensembl" id="ENSLACT00000013053.1">
    <property type="protein sequence ID" value="ENSLACP00000012958.1"/>
    <property type="gene ID" value="ENSLACG00000011412.1"/>
</dbReference>
<protein>
    <recommendedName>
        <fullName evidence="1">Reverse transcriptase domain-containing protein</fullName>
    </recommendedName>
</protein>
<feature type="domain" description="Reverse transcriptase" evidence="1">
    <location>
        <begin position="280"/>
        <end position="502"/>
    </location>
</feature>
<dbReference type="PANTHER" id="PTHR35450">
    <property type="entry name" value="REVERSE TRANSCRIPTASE DOMAIN-CONTAINING PROTEIN"/>
    <property type="match status" value="1"/>
</dbReference>
<evidence type="ECO:0000313" key="3">
    <source>
        <dbReference type="Proteomes" id="UP000008672"/>
    </source>
</evidence>
<evidence type="ECO:0000259" key="1">
    <source>
        <dbReference type="PROSITE" id="PS50878"/>
    </source>
</evidence>
<dbReference type="AlphaFoldDB" id="H3ATI7"/>
<reference evidence="2" key="2">
    <citation type="submission" date="2025-08" db="UniProtKB">
        <authorList>
            <consortium name="Ensembl"/>
        </authorList>
    </citation>
    <scope>IDENTIFICATION</scope>
</reference>
<sequence length="502" mass="58287">PLNRRPPILKIPYNRKSQETIAITNAFLVEHLPQSESLEDTCHLVYTAAIAVGTVLGMNVEYPLTNGEIQLRDKQERVLAWRRRIGDNINRLRAEIGILVNFLKDPKNASKKVTEVKKIRRKLKLREKQKDYQKRLTLHLDFLKQKIAIYGARIQHYNKANKRRQQNFTFTTNQKKFYCLLEEKGKQDNEEVSTPEPYEMHRFWSHIWENPVKHDRGAFWLHKEKNSIADVAAMENLQINPEDLKAATSWKSPGTDHIQNYWWKYFTSTHITLASQFQAILEDPRLAPGFMTEGITYMLPKNPETGQPMVCMSQYILTVEQNGCKKGSWGYKELLLIDSIIANQVSHVRRNISIAWVNYNKAFDSVPHSWLIHALQMYKVNEKVIALISTLMQTWHTCLHINVGGQWYKTQSIRIERDIFQGDSLSPLWFCLALNPLSKILRNSGYGYSLGRRPTVLVSHLFYMDDLKLYAKNSDQLQSMLELVSSFSKSIAMEIGMDKCAV</sequence>
<dbReference type="PROSITE" id="PS50878">
    <property type="entry name" value="RT_POL"/>
    <property type="match status" value="1"/>
</dbReference>
<keyword evidence="3" id="KW-1185">Reference proteome</keyword>
<dbReference type="Proteomes" id="UP000008672">
    <property type="component" value="Unassembled WGS sequence"/>
</dbReference>
<organism evidence="2 3">
    <name type="scientific">Latimeria chalumnae</name>
    <name type="common">Coelacanth</name>
    <dbReference type="NCBI Taxonomy" id="7897"/>
    <lineage>
        <taxon>Eukaryota</taxon>
        <taxon>Metazoa</taxon>
        <taxon>Chordata</taxon>
        <taxon>Craniata</taxon>
        <taxon>Vertebrata</taxon>
        <taxon>Euteleostomi</taxon>
        <taxon>Coelacanthiformes</taxon>
        <taxon>Coelacanthidae</taxon>
        <taxon>Latimeria</taxon>
    </lineage>
</organism>
<dbReference type="OMA" id="RIRRCNE"/>
<accession>H3ATI7</accession>
<proteinExistence type="predicted"/>
<dbReference type="HOGENOM" id="CLU_008338_4_0_1"/>
<reference evidence="2" key="3">
    <citation type="submission" date="2025-09" db="UniProtKB">
        <authorList>
            <consortium name="Ensembl"/>
        </authorList>
    </citation>
    <scope>IDENTIFICATION</scope>
</reference>
<reference evidence="3" key="1">
    <citation type="submission" date="2011-08" db="EMBL/GenBank/DDBJ databases">
        <title>The draft genome of Latimeria chalumnae.</title>
        <authorList>
            <person name="Di Palma F."/>
            <person name="Alfoldi J."/>
            <person name="Johnson J."/>
            <person name="Berlin A."/>
            <person name="Gnerre S."/>
            <person name="Jaffe D."/>
            <person name="MacCallum I."/>
            <person name="Young S."/>
            <person name="Walker B.J."/>
            <person name="Lander E."/>
            <person name="Lindblad-Toh K."/>
        </authorList>
    </citation>
    <scope>NUCLEOTIDE SEQUENCE [LARGE SCALE GENOMIC DNA]</scope>
    <source>
        <strain evidence="3">Wild caught</strain>
    </source>
</reference>
<dbReference type="SUPFAM" id="SSF56672">
    <property type="entry name" value="DNA/RNA polymerases"/>
    <property type="match status" value="1"/>
</dbReference>
<dbReference type="Pfam" id="PF00078">
    <property type="entry name" value="RVT_1"/>
    <property type="match status" value="1"/>
</dbReference>
<dbReference type="PANTHER" id="PTHR35450:SF2">
    <property type="entry name" value="REVERSE TRANSCRIPTASE DOMAIN-CONTAINING PROTEIN"/>
    <property type="match status" value="1"/>
</dbReference>
<evidence type="ECO:0000313" key="2">
    <source>
        <dbReference type="Ensembl" id="ENSLACP00000012958.1"/>
    </source>
</evidence>
<dbReference type="EMBL" id="AFYH01170632">
    <property type="status" value="NOT_ANNOTATED_CDS"/>
    <property type="molecule type" value="Genomic_DNA"/>
</dbReference>
<dbReference type="InterPro" id="IPR043502">
    <property type="entry name" value="DNA/RNA_pol_sf"/>
</dbReference>
<dbReference type="InterPro" id="IPR000477">
    <property type="entry name" value="RT_dom"/>
</dbReference>
<dbReference type="GeneTree" id="ENSGT00940000164833"/>
<name>H3ATI7_LATCH</name>
<dbReference type="eggNOG" id="KOG1075">
    <property type="taxonomic scope" value="Eukaryota"/>
</dbReference>